<dbReference type="InterPro" id="IPR036388">
    <property type="entry name" value="WH-like_DNA-bd_sf"/>
</dbReference>
<sequence length="312" mass="35170">MLYRHVLRNLPRTPEQHAEALGWPADRTTRLLRDLERLGLVRHTADGTVRVDDPRATVGRLLDGEEVELDGRRRRLLELREALETFEHDYRRGLQLSGPRTPPWDRVAPTEASAAVDHLLRTTTGGLLQVSRYVSYGPGHEEEVQRQRDRWLSSGRSLRSVFPQSVLESEHWSDWARGRAADGEEQRYLPVDAIPVAFGVFGSSAVVLSTGHQEDFLIVRDTSLVEVFTALFEELWRRAEPALGRDVSDGEVRLLELLALGLKDEAVARQLGLSLRTVRRRIATLMAEHGADTRYQLGLAAGRLGLLDGARR</sequence>
<dbReference type="InterPro" id="IPR016032">
    <property type="entry name" value="Sig_transdc_resp-reg_C-effctor"/>
</dbReference>
<keyword evidence="2" id="KW-0238">DNA-binding</keyword>
<protein>
    <recommendedName>
        <fullName evidence="4">HTH luxR-type domain-containing protein</fullName>
    </recommendedName>
</protein>
<dbReference type="PANTHER" id="PTHR43214">
    <property type="entry name" value="TWO-COMPONENT RESPONSE REGULATOR"/>
    <property type="match status" value="1"/>
</dbReference>
<evidence type="ECO:0000256" key="1">
    <source>
        <dbReference type="ARBA" id="ARBA00023015"/>
    </source>
</evidence>
<name>A0ABQ2F735_9MICO</name>
<feature type="domain" description="HTH luxR-type" evidence="4">
    <location>
        <begin position="244"/>
        <end position="301"/>
    </location>
</feature>
<gene>
    <name evidence="5" type="ORF">GCM10011509_02230</name>
</gene>
<dbReference type="SUPFAM" id="SSF46785">
    <property type="entry name" value="Winged helix' DNA-binding domain"/>
    <property type="match status" value="1"/>
</dbReference>
<keyword evidence="3" id="KW-0804">Transcription</keyword>
<evidence type="ECO:0000256" key="3">
    <source>
        <dbReference type="ARBA" id="ARBA00023163"/>
    </source>
</evidence>
<dbReference type="InterPro" id="IPR036390">
    <property type="entry name" value="WH_DNA-bd_sf"/>
</dbReference>
<accession>A0ABQ2F735</accession>
<evidence type="ECO:0000313" key="5">
    <source>
        <dbReference type="EMBL" id="GGK57395.1"/>
    </source>
</evidence>
<dbReference type="SMART" id="SM00421">
    <property type="entry name" value="HTH_LUXR"/>
    <property type="match status" value="1"/>
</dbReference>
<evidence type="ECO:0000256" key="2">
    <source>
        <dbReference type="ARBA" id="ARBA00023125"/>
    </source>
</evidence>
<dbReference type="SUPFAM" id="SSF46894">
    <property type="entry name" value="C-terminal effector domain of the bipartite response regulators"/>
    <property type="match status" value="1"/>
</dbReference>
<dbReference type="Gene3D" id="1.10.10.10">
    <property type="entry name" value="Winged helix-like DNA-binding domain superfamily/Winged helix DNA-binding domain"/>
    <property type="match status" value="1"/>
</dbReference>
<reference evidence="6" key="1">
    <citation type="journal article" date="2019" name="Int. J. Syst. Evol. Microbiol.">
        <title>The Global Catalogue of Microorganisms (GCM) 10K type strain sequencing project: providing services to taxonomists for standard genome sequencing and annotation.</title>
        <authorList>
            <consortium name="The Broad Institute Genomics Platform"/>
            <consortium name="The Broad Institute Genome Sequencing Center for Infectious Disease"/>
            <person name="Wu L."/>
            <person name="Ma J."/>
        </authorList>
    </citation>
    <scope>NUCLEOTIDE SEQUENCE [LARGE SCALE GENOMIC DNA]</scope>
    <source>
        <strain evidence="6">CGMCC 1.5362</strain>
    </source>
</reference>
<dbReference type="InterPro" id="IPR039420">
    <property type="entry name" value="WalR-like"/>
</dbReference>
<organism evidence="5 6">
    <name type="scientific">Ornithinimicrobium pekingense</name>
    <dbReference type="NCBI Taxonomy" id="384677"/>
    <lineage>
        <taxon>Bacteria</taxon>
        <taxon>Bacillati</taxon>
        <taxon>Actinomycetota</taxon>
        <taxon>Actinomycetes</taxon>
        <taxon>Micrococcales</taxon>
        <taxon>Ornithinimicrobiaceae</taxon>
        <taxon>Ornithinimicrobium</taxon>
    </lineage>
</organism>
<dbReference type="EMBL" id="BMLB01000001">
    <property type="protein sequence ID" value="GGK57395.1"/>
    <property type="molecule type" value="Genomic_DNA"/>
</dbReference>
<dbReference type="PANTHER" id="PTHR43214:SF24">
    <property type="entry name" value="TRANSCRIPTIONAL REGULATORY PROTEIN NARL-RELATED"/>
    <property type="match status" value="1"/>
</dbReference>
<evidence type="ECO:0000313" key="6">
    <source>
        <dbReference type="Proteomes" id="UP000662111"/>
    </source>
</evidence>
<dbReference type="InterPro" id="IPR000792">
    <property type="entry name" value="Tscrpt_reg_LuxR_C"/>
</dbReference>
<evidence type="ECO:0000259" key="4">
    <source>
        <dbReference type="SMART" id="SM00421"/>
    </source>
</evidence>
<keyword evidence="6" id="KW-1185">Reference proteome</keyword>
<comment type="caution">
    <text evidence="5">The sequence shown here is derived from an EMBL/GenBank/DDBJ whole genome shotgun (WGS) entry which is preliminary data.</text>
</comment>
<keyword evidence="1" id="KW-0805">Transcription regulation</keyword>
<proteinExistence type="predicted"/>
<dbReference type="Proteomes" id="UP000662111">
    <property type="component" value="Unassembled WGS sequence"/>
</dbReference>